<evidence type="ECO:0000313" key="2">
    <source>
        <dbReference type="Proteomes" id="UP000887577"/>
    </source>
</evidence>
<dbReference type="AlphaFoldDB" id="A0A914YGA3"/>
<reference evidence="3" key="1">
    <citation type="submission" date="2022-11" db="UniProtKB">
        <authorList>
            <consortium name="WormBaseParasite"/>
        </authorList>
    </citation>
    <scope>IDENTIFICATION</scope>
</reference>
<evidence type="ECO:0000313" key="3">
    <source>
        <dbReference type="WBParaSite" id="PSU_v2.g17801.t1"/>
    </source>
</evidence>
<dbReference type="WBParaSite" id="PSU_v2.g17801.t1">
    <property type="protein sequence ID" value="PSU_v2.g17801.t1"/>
    <property type="gene ID" value="PSU_v2.g17801"/>
</dbReference>
<organism evidence="2 3">
    <name type="scientific">Panagrolaimus superbus</name>
    <dbReference type="NCBI Taxonomy" id="310955"/>
    <lineage>
        <taxon>Eukaryota</taxon>
        <taxon>Metazoa</taxon>
        <taxon>Ecdysozoa</taxon>
        <taxon>Nematoda</taxon>
        <taxon>Chromadorea</taxon>
        <taxon>Rhabditida</taxon>
        <taxon>Tylenchina</taxon>
        <taxon>Panagrolaimomorpha</taxon>
        <taxon>Panagrolaimoidea</taxon>
        <taxon>Panagrolaimidae</taxon>
        <taxon>Panagrolaimus</taxon>
    </lineage>
</organism>
<feature type="compositionally biased region" description="Low complexity" evidence="1">
    <location>
        <begin position="119"/>
        <end position="144"/>
    </location>
</feature>
<sequence length="193" mass="21254">MKNTADQSLRIEPEATVLSDHSHTFDFEGNPISRFTPYFIPPPMTPAEYTQYYNQQMANFQAGASSGGAGAMMQQYSNNPMQMYGFNPALSMNGYPQNGVGMASSASMQGINNQQISPSGNHQNSVNGQSNGQSQGQQSQQQQKSRSKSMPRKPKSDVRDMFGGIESGWWSEGQALKNIRRHQQSQAEASGRF</sequence>
<evidence type="ECO:0000256" key="1">
    <source>
        <dbReference type="SAM" id="MobiDB-lite"/>
    </source>
</evidence>
<name>A0A914YGA3_9BILA</name>
<feature type="region of interest" description="Disordered" evidence="1">
    <location>
        <begin position="111"/>
        <end position="166"/>
    </location>
</feature>
<protein>
    <submittedName>
        <fullName evidence="3">Uncharacterized protein</fullName>
    </submittedName>
</protein>
<proteinExistence type="predicted"/>
<keyword evidence="2" id="KW-1185">Reference proteome</keyword>
<dbReference type="Proteomes" id="UP000887577">
    <property type="component" value="Unplaced"/>
</dbReference>
<accession>A0A914YGA3</accession>